<feature type="transmembrane region" description="Helical" evidence="7">
    <location>
        <begin position="264"/>
        <end position="285"/>
    </location>
</feature>
<comment type="subcellular location">
    <subcellularLocation>
        <location evidence="1">Cell membrane</location>
        <topology evidence="1">Multi-pass membrane protein</topology>
    </subcellularLocation>
</comment>
<feature type="region of interest" description="Disordered" evidence="6">
    <location>
        <begin position="1"/>
        <end position="26"/>
    </location>
</feature>
<feature type="transmembrane region" description="Helical" evidence="7">
    <location>
        <begin position="324"/>
        <end position="345"/>
    </location>
</feature>
<feature type="transmembrane region" description="Helical" evidence="7">
    <location>
        <begin position="158"/>
        <end position="177"/>
    </location>
</feature>
<sequence length="360" mass="37820">MTPPPPPTELATSTTHGTARDSRQRTALPSEFEPRRLIRHAIQVAAIIGVLVLVALLAPGLGEVRRHLGDAKPAWIAVAVGFELLSCISYVLMFRPVFCRQMPWKTASQIGWSELAMGSIVPASGAAGLALGAWALVQGGMSPERVARRSVAFFLIKSSVNFVAVAVIGIAVALGLFGPDLSLWLTAFPAALSLLVISAILLLPRLGEGRPAPPEASRLKRGIAAARRSVIAGTRESVEIVKGGDPLVIVGALGYWAWDNAVLWATFHAFGANIDISIILLGYLIGQLGGLLPIPGGIGGIDGGLIGTLIVFGAPAAATAAAVLVYRVILFWLPLIGGAFAFVSLRRTLARDHEDIFTPC</sequence>
<evidence type="ECO:0000256" key="6">
    <source>
        <dbReference type="SAM" id="MobiDB-lite"/>
    </source>
</evidence>
<evidence type="ECO:0000313" key="9">
    <source>
        <dbReference type="Proteomes" id="UP001284601"/>
    </source>
</evidence>
<feature type="transmembrane region" description="Helical" evidence="7">
    <location>
        <begin position="74"/>
        <end position="95"/>
    </location>
</feature>
<reference evidence="9" key="1">
    <citation type="submission" date="2023-07" db="EMBL/GenBank/DDBJ databases">
        <title>Conexibacter stalactiti sp. nov., isolated from stalactites in a lava cave and emended description of the genus Conexibacter.</title>
        <authorList>
            <person name="Lee S.D."/>
        </authorList>
    </citation>
    <scope>NUCLEOTIDE SEQUENCE [LARGE SCALE GENOMIC DNA]</scope>
    <source>
        <strain evidence="9">KCTC 39840</strain>
    </source>
</reference>
<accession>A0ABU4HRB2</accession>
<evidence type="ECO:0000256" key="5">
    <source>
        <dbReference type="ARBA" id="ARBA00023136"/>
    </source>
</evidence>
<evidence type="ECO:0000256" key="1">
    <source>
        <dbReference type="ARBA" id="ARBA00004651"/>
    </source>
</evidence>
<comment type="caution">
    <text evidence="8">The sequence shown here is derived from an EMBL/GenBank/DDBJ whole genome shotgun (WGS) entry which is preliminary data.</text>
</comment>
<feature type="transmembrane region" description="Helical" evidence="7">
    <location>
        <begin position="183"/>
        <end position="203"/>
    </location>
</feature>
<keyword evidence="3 7" id="KW-0812">Transmembrane</keyword>
<keyword evidence="4 7" id="KW-1133">Transmembrane helix</keyword>
<organism evidence="8 9">
    <name type="scientific">Conexibacter stalactiti</name>
    <dbReference type="NCBI Taxonomy" id="1940611"/>
    <lineage>
        <taxon>Bacteria</taxon>
        <taxon>Bacillati</taxon>
        <taxon>Actinomycetota</taxon>
        <taxon>Thermoleophilia</taxon>
        <taxon>Solirubrobacterales</taxon>
        <taxon>Conexibacteraceae</taxon>
        <taxon>Conexibacter</taxon>
    </lineage>
</organism>
<proteinExistence type="predicted"/>
<name>A0ABU4HRB2_9ACTN</name>
<dbReference type="Proteomes" id="UP001284601">
    <property type="component" value="Unassembled WGS sequence"/>
</dbReference>
<feature type="transmembrane region" description="Helical" evidence="7">
    <location>
        <begin position="41"/>
        <end position="62"/>
    </location>
</feature>
<evidence type="ECO:0000256" key="2">
    <source>
        <dbReference type="ARBA" id="ARBA00022475"/>
    </source>
</evidence>
<evidence type="ECO:0000256" key="7">
    <source>
        <dbReference type="SAM" id="Phobius"/>
    </source>
</evidence>
<keyword evidence="9" id="KW-1185">Reference proteome</keyword>
<dbReference type="PANTHER" id="PTHR39087:SF2">
    <property type="entry name" value="UPF0104 MEMBRANE PROTEIN MJ1595"/>
    <property type="match status" value="1"/>
</dbReference>
<gene>
    <name evidence="8" type="ORF">R7226_15870</name>
</gene>
<keyword evidence="2" id="KW-1003">Cell membrane</keyword>
<dbReference type="EMBL" id="JAWSTH010000041">
    <property type="protein sequence ID" value="MDW5595826.1"/>
    <property type="molecule type" value="Genomic_DNA"/>
</dbReference>
<keyword evidence="5 7" id="KW-0472">Membrane</keyword>
<evidence type="ECO:0000256" key="4">
    <source>
        <dbReference type="ARBA" id="ARBA00022989"/>
    </source>
</evidence>
<dbReference type="PANTHER" id="PTHR39087">
    <property type="entry name" value="UPF0104 MEMBRANE PROTEIN MJ1595"/>
    <property type="match status" value="1"/>
</dbReference>
<protein>
    <submittedName>
        <fullName evidence="8">Flippase-like domain-containing protein</fullName>
    </submittedName>
</protein>
<evidence type="ECO:0000256" key="3">
    <source>
        <dbReference type="ARBA" id="ARBA00022692"/>
    </source>
</evidence>
<evidence type="ECO:0000313" key="8">
    <source>
        <dbReference type="EMBL" id="MDW5595826.1"/>
    </source>
</evidence>
<dbReference type="NCBIfam" id="TIGR00374">
    <property type="entry name" value="flippase-like domain"/>
    <property type="match status" value="1"/>
</dbReference>
<dbReference type="RefSeq" id="WP_318598168.1">
    <property type="nucleotide sequence ID" value="NZ_JAWSTH010000041.1"/>
</dbReference>
<dbReference type="InterPro" id="IPR022791">
    <property type="entry name" value="L-PG_synthase/AglD"/>
</dbReference>
<dbReference type="Pfam" id="PF03706">
    <property type="entry name" value="LPG_synthase_TM"/>
    <property type="match status" value="1"/>
</dbReference>
<feature type="transmembrane region" description="Helical" evidence="7">
    <location>
        <begin position="115"/>
        <end position="137"/>
    </location>
</feature>
<feature type="transmembrane region" description="Helical" evidence="7">
    <location>
        <begin position="297"/>
        <end position="318"/>
    </location>
</feature>